<dbReference type="Pfam" id="PF12627">
    <property type="entry name" value="PolyA_pol_RNAbd"/>
    <property type="match status" value="1"/>
</dbReference>
<dbReference type="PANTHER" id="PTHR46173">
    <property type="entry name" value="CCA TRNA NUCLEOTIDYLTRANSFERASE 1, MITOCHONDRIAL"/>
    <property type="match status" value="1"/>
</dbReference>
<dbReference type="RefSeq" id="WP_345934284.1">
    <property type="nucleotide sequence ID" value="NZ_JBBKTV010000007.1"/>
</dbReference>
<comment type="cofactor">
    <cofactor evidence="1">
        <name>Mg(2+)</name>
        <dbReference type="ChEBI" id="CHEBI:18420"/>
    </cofactor>
</comment>
<evidence type="ECO:0000313" key="11">
    <source>
        <dbReference type="EMBL" id="MEN2991286.1"/>
    </source>
</evidence>
<protein>
    <submittedName>
        <fullName evidence="11">CCA tRNA nucleotidyltransferase</fullName>
    </submittedName>
</protein>
<name>A0ABU9YR44_9PROT</name>
<evidence type="ECO:0000256" key="8">
    <source>
        <dbReference type="RuleBase" id="RU003953"/>
    </source>
</evidence>
<dbReference type="Proteomes" id="UP001413721">
    <property type="component" value="Unassembled WGS sequence"/>
</dbReference>
<feature type="domain" description="tRNA nucleotidyltransferase/poly(A) polymerase RNA and SrmB- binding" evidence="10">
    <location>
        <begin position="201"/>
        <end position="253"/>
    </location>
</feature>
<evidence type="ECO:0000313" key="12">
    <source>
        <dbReference type="Proteomes" id="UP001413721"/>
    </source>
</evidence>
<evidence type="ECO:0000256" key="5">
    <source>
        <dbReference type="ARBA" id="ARBA00022723"/>
    </source>
</evidence>
<accession>A0ABU9YR44</accession>
<dbReference type="Pfam" id="PF01743">
    <property type="entry name" value="PolyA_pol"/>
    <property type="match status" value="1"/>
</dbReference>
<keyword evidence="4" id="KW-0548">Nucleotidyltransferase</keyword>
<keyword evidence="3" id="KW-0819">tRNA processing</keyword>
<evidence type="ECO:0000256" key="7">
    <source>
        <dbReference type="ARBA" id="ARBA00022842"/>
    </source>
</evidence>
<reference evidence="11 12" key="1">
    <citation type="submission" date="2024-03" db="EMBL/GenBank/DDBJ databases">
        <title>High-quality draft genome sequencing of Tistrella sp. BH-R2-4.</title>
        <authorList>
            <person name="Dong C."/>
        </authorList>
    </citation>
    <scope>NUCLEOTIDE SEQUENCE [LARGE SCALE GENOMIC DNA]</scope>
    <source>
        <strain evidence="11 12">BH-R2-4</strain>
    </source>
</reference>
<evidence type="ECO:0000256" key="2">
    <source>
        <dbReference type="ARBA" id="ARBA00022679"/>
    </source>
</evidence>
<keyword evidence="8" id="KW-0694">RNA-binding</keyword>
<evidence type="ECO:0000256" key="1">
    <source>
        <dbReference type="ARBA" id="ARBA00001946"/>
    </source>
</evidence>
<dbReference type="InterPro" id="IPR032828">
    <property type="entry name" value="PolyA_RNA-bd"/>
</dbReference>
<gene>
    <name evidence="11" type="ORF">WG926_23440</name>
</gene>
<dbReference type="Gene3D" id="1.10.3090.10">
    <property type="entry name" value="cca-adding enzyme, domain 2"/>
    <property type="match status" value="1"/>
</dbReference>
<evidence type="ECO:0000259" key="9">
    <source>
        <dbReference type="Pfam" id="PF01743"/>
    </source>
</evidence>
<feature type="domain" description="Poly A polymerase head" evidence="9">
    <location>
        <begin position="44"/>
        <end position="166"/>
    </location>
</feature>
<evidence type="ECO:0000256" key="4">
    <source>
        <dbReference type="ARBA" id="ARBA00022695"/>
    </source>
</evidence>
<evidence type="ECO:0000256" key="3">
    <source>
        <dbReference type="ARBA" id="ARBA00022694"/>
    </source>
</evidence>
<dbReference type="InterPro" id="IPR050264">
    <property type="entry name" value="Bact_CCA-adding_enz_type3_sf"/>
</dbReference>
<dbReference type="PANTHER" id="PTHR46173:SF1">
    <property type="entry name" value="CCA TRNA NUCLEOTIDYLTRANSFERASE 1, MITOCHONDRIAL"/>
    <property type="match status" value="1"/>
</dbReference>
<keyword evidence="5" id="KW-0479">Metal-binding</keyword>
<comment type="similarity">
    <text evidence="8">Belongs to the tRNA nucleotidyltransferase/poly(A) polymerase family.</text>
</comment>
<dbReference type="SUPFAM" id="SSF81301">
    <property type="entry name" value="Nucleotidyltransferase"/>
    <property type="match status" value="1"/>
</dbReference>
<sequence length="444" mass="47234">MPSSEPVLPARTDPVATGLALPPAMTAAPVRRVLAALAAAGGEARFVGGAVRDLMAGQPSADIDLATTLLPDAVMAAAAQAGIKAVPTGIDHGTVTLVADRVPVEVTTLRRDVATDGRRAVVAFTQDWSEDARRRDFTVNAMSLSADGRLYDPFDGLADLANGRVRFIGDARRRILEDVLRILRFFRFEARIGRGAPDRTALDACRELAERIDSLSGERIRDEFLRILRGPRLTGGDGMILLMADLGVLDHVLGGVVDTGPFDALVAIETELGIPDPERRLAVLAAVCGPAGDSIDHWRRRIERLRPSNQMLARVAAVAEVAPRLPALPPTPLAARVAAYRDGVVTTRDRLLAGWARGRARGISDDTAAAGFRAALAALEGWQQPGLPVGGADLVAMGLKPGPALGQALAELEAWWLDEGFLPDRARCLAEARRRFTPLPSAGD</sequence>
<dbReference type="SUPFAM" id="SSF81891">
    <property type="entry name" value="Poly A polymerase C-terminal region-like"/>
    <property type="match status" value="1"/>
</dbReference>
<organism evidence="11 12">
    <name type="scientific">Tistrella arctica</name>
    <dbReference type="NCBI Taxonomy" id="3133430"/>
    <lineage>
        <taxon>Bacteria</taxon>
        <taxon>Pseudomonadati</taxon>
        <taxon>Pseudomonadota</taxon>
        <taxon>Alphaproteobacteria</taxon>
        <taxon>Geminicoccales</taxon>
        <taxon>Geminicoccaceae</taxon>
        <taxon>Tistrella</taxon>
    </lineage>
</organism>
<proteinExistence type="inferred from homology"/>
<evidence type="ECO:0000259" key="10">
    <source>
        <dbReference type="Pfam" id="PF12627"/>
    </source>
</evidence>
<dbReference type="CDD" id="cd05398">
    <property type="entry name" value="NT_ClassII-CCAase"/>
    <property type="match status" value="1"/>
</dbReference>
<keyword evidence="6" id="KW-0547">Nucleotide-binding</keyword>
<keyword evidence="2 8" id="KW-0808">Transferase</keyword>
<dbReference type="EMBL" id="JBBKTW010000010">
    <property type="protein sequence ID" value="MEN2991286.1"/>
    <property type="molecule type" value="Genomic_DNA"/>
</dbReference>
<dbReference type="Gene3D" id="3.30.460.10">
    <property type="entry name" value="Beta Polymerase, domain 2"/>
    <property type="match status" value="1"/>
</dbReference>
<dbReference type="InterPro" id="IPR002646">
    <property type="entry name" value="PolA_pol_head_dom"/>
</dbReference>
<comment type="caution">
    <text evidence="11">The sequence shown here is derived from an EMBL/GenBank/DDBJ whole genome shotgun (WGS) entry which is preliminary data.</text>
</comment>
<keyword evidence="12" id="KW-1185">Reference proteome</keyword>
<dbReference type="InterPro" id="IPR043519">
    <property type="entry name" value="NT_sf"/>
</dbReference>
<evidence type="ECO:0000256" key="6">
    <source>
        <dbReference type="ARBA" id="ARBA00022741"/>
    </source>
</evidence>
<keyword evidence="7" id="KW-0460">Magnesium</keyword>